<dbReference type="InterPro" id="IPR001387">
    <property type="entry name" value="Cro/C1-type_HTH"/>
</dbReference>
<evidence type="ECO:0000256" key="1">
    <source>
        <dbReference type="ARBA" id="ARBA00023015"/>
    </source>
</evidence>
<dbReference type="Pfam" id="PF01381">
    <property type="entry name" value="HTH_3"/>
    <property type="match status" value="1"/>
</dbReference>
<dbReference type="Proteomes" id="UP000503840">
    <property type="component" value="Unassembled WGS sequence"/>
</dbReference>
<dbReference type="InterPro" id="IPR014710">
    <property type="entry name" value="RmlC-like_jellyroll"/>
</dbReference>
<keyword evidence="2" id="KW-0238">DNA-binding</keyword>
<protein>
    <submittedName>
        <fullName evidence="5">Transcriptional regulator</fullName>
    </submittedName>
</protein>
<dbReference type="SUPFAM" id="SSF51182">
    <property type="entry name" value="RmlC-like cupins"/>
    <property type="match status" value="1"/>
</dbReference>
<dbReference type="InterPro" id="IPR050807">
    <property type="entry name" value="TransReg_Diox_bact_type"/>
</dbReference>
<keyword evidence="3" id="KW-0804">Transcription</keyword>
<dbReference type="PANTHER" id="PTHR46797:SF23">
    <property type="entry name" value="HTH-TYPE TRANSCRIPTIONAL REGULATOR SUTR"/>
    <property type="match status" value="1"/>
</dbReference>
<dbReference type="GO" id="GO:0003700">
    <property type="term" value="F:DNA-binding transcription factor activity"/>
    <property type="evidence" value="ECO:0007669"/>
    <property type="project" value="TreeGrafter"/>
</dbReference>
<dbReference type="InterPro" id="IPR013096">
    <property type="entry name" value="Cupin_2"/>
</dbReference>
<dbReference type="Gene3D" id="1.10.260.40">
    <property type="entry name" value="lambda repressor-like DNA-binding domains"/>
    <property type="match status" value="1"/>
</dbReference>
<evidence type="ECO:0000256" key="3">
    <source>
        <dbReference type="ARBA" id="ARBA00023163"/>
    </source>
</evidence>
<sequence length="184" mass="20665">MKQEICTVSANLKSLREARNLSLDQLAELTKVSKSMLRQIESGKSSPTIATIWKIANGLRVSFSTLLKNPPVEARVKPYKEDAPLTGENGAYRIYPLIPFNPEQAMETYYVEMDADTTFHGEPHEGNVHEYIFVKCGTVQVTVQGKSFVVGEDEFLQFHANHPHEYRNIGEGQAAMLMQISYLG</sequence>
<proteinExistence type="predicted"/>
<dbReference type="SMART" id="SM00530">
    <property type="entry name" value="HTH_XRE"/>
    <property type="match status" value="1"/>
</dbReference>
<evidence type="ECO:0000256" key="2">
    <source>
        <dbReference type="ARBA" id="ARBA00023125"/>
    </source>
</evidence>
<feature type="domain" description="HTH cro/C1-type" evidence="4">
    <location>
        <begin position="12"/>
        <end position="66"/>
    </location>
</feature>
<comment type="caution">
    <text evidence="5">The sequence shown here is derived from an EMBL/GenBank/DDBJ whole genome shotgun (WGS) entry which is preliminary data.</text>
</comment>
<evidence type="ECO:0000259" key="4">
    <source>
        <dbReference type="PROSITE" id="PS50943"/>
    </source>
</evidence>
<accession>A0A7J0BF60</accession>
<dbReference type="CDD" id="cd00093">
    <property type="entry name" value="HTH_XRE"/>
    <property type="match status" value="1"/>
</dbReference>
<dbReference type="EMBL" id="BLVO01000005">
    <property type="protein sequence ID" value="GFM32343.1"/>
    <property type="molecule type" value="Genomic_DNA"/>
</dbReference>
<gene>
    <name evidence="5" type="ORF">DSM101010T_07080</name>
</gene>
<dbReference type="Gene3D" id="2.60.120.10">
    <property type="entry name" value="Jelly Rolls"/>
    <property type="match status" value="1"/>
</dbReference>
<dbReference type="GO" id="GO:0005829">
    <property type="term" value="C:cytosol"/>
    <property type="evidence" value="ECO:0007669"/>
    <property type="project" value="TreeGrafter"/>
</dbReference>
<keyword evidence="6" id="KW-1185">Reference proteome</keyword>
<keyword evidence="1" id="KW-0805">Transcription regulation</keyword>
<dbReference type="InterPro" id="IPR010982">
    <property type="entry name" value="Lambda_DNA-bd_dom_sf"/>
</dbReference>
<organism evidence="5 6">
    <name type="scientific">Desulfovibrio subterraneus</name>
    <dbReference type="NCBI Taxonomy" id="2718620"/>
    <lineage>
        <taxon>Bacteria</taxon>
        <taxon>Pseudomonadati</taxon>
        <taxon>Thermodesulfobacteriota</taxon>
        <taxon>Desulfovibrionia</taxon>
        <taxon>Desulfovibrionales</taxon>
        <taxon>Desulfovibrionaceae</taxon>
        <taxon>Desulfovibrio</taxon>
    </lineage>
</organism>
<dbReference type="InterPro" id="IPR011051">
    <property type="entry name" value="RmlC_Cupin_sf"/>
</dbReference>
<name>A0A7J0BF60_9BACT</name>
<dbReference type="Pfam" id="PF07883">
    <property type="entry name" value="Cupin_2"/>
    <property type="match status" value="1"/>
</dbReference>
<dbReference type="CDD" id="cd02209">
    <property type="entry name" value="cupin_XRE_C"/>
    <property type="match status" value="1"/>
</dbReference>
<evidence type="ECO:0000313" key="5">
    <source>
        <dbReference type="EMBL" id="GFM32343.1"/>
    </source>
</evidence>
<dbReference type="PROSITE" id="PS50943">
    <property type="entry name" value="HTH_CROC1"/>
    <property type="match status" value="1"/>
</dbReference>
<dbReference type="SUPFAM" id="SSF47413">
    <property type="entry name" value="lambda repressor-like DNA-binding domains"/>
    <property type="match status" value="1"/>
</dbReference>
<dbReference type="PANTHER" id="PTHR46797">
    <property type="entry name" value="HTH-TYPE TRANSCRIPTIONAL REGULATOR"/>
    <property type="match status" value="1"/>
</dbReference>
<reference evidence="5 6" key="1">
    <citation type="submission" date="2020-05" db="EMBL/GenBank/DDBJ databases">
        <title>Draft genome sequence of Desulfovibrio sp. strain HN2T.</title>
        <authorList>
            <person name="Ueno A."/>
            <person name="Tamazawa S."/>
            <person name="Tamamura S."/>
            <person name="Murakami T."/>
            <person name="Kiyama T."/>
            <person name="Inomata H."/>
            <person name="Amano Y."/>
            <person name="Miyakawa K."/>
            <person name="Tamaki H."/>
            <person name="Naganuma T."/>
            <person name="Kaneko K."/>
        </authorList>
    </citation>
    <scope>NUCLEOTIDE SEQUENCE [LARGE SCALE GENOMIC DNA]</scope>
    <source>
        <strain evidence="5 6">HN2</strain>
    </source>
</reference>
<evidence type="ECO:0000313" key="6">
    <source>
        <dbReference type="Proteomes" id="UP000503840"/>
    </source>
</evidence>
<dbReference type="AlphaFoldDB" id="A0A7J0BF60"/>
<dbReference type="RefSeq" id="WP_174404051.1">
    <property type="nucleotide sequence ID" value="NZ_BLVO01000005.1"/>
</dbReference>
<dbReference type="GO" id="GO:0003677">
    <property type="term" value="F:DNA binding"/>
    <property type="evidence" value="ECO:0007669"/>
    <property type="project" value="UniProtKB-KW"/>
</dbReference>